<protein>
    <submittedName>
        <fullName evidence="3">F-box domain-containing protein</fullName>
    </submittedName>
</protein>
<dbReference type="InterPro" id="IPR001810">
    <property type="entry name" value="F-box_dom"/>
</dbReference>
<feature type="domain" description="F-box" evidence="1">
    <location>
        <begin position="1"/>
        <end position="46"/>
    </location>
</feature>
<reference evidence="3" key="1">
    <citation type="submission" date="2022-11" db="UniProtKB">
        <authorList>
            <consortium name="WormBaseParasite"/>
        </authorList>
    </citation>
    <scope>IDENTIFICATION</scope>
</reference>
<sequence>MRIPPEILHEILSFSTQLTLAQLSTVNFQFHNIIKHSFACFPYHTLRPVDVKKNLSCTLGIGSIRLDVKEAVEIFRPKFVRIYNVVPISQPFMKCLFTNFAGSAKELTVEGYGQNYCIDLFYSDFSICPTLWICGNIQLDPLQIVEHLKRSDKQIRLSLNARNQRQIRNLVNVIQKDFYGSTKAQPFFLKAEYYFKNINVPSDRVIRLFNKNTAESLQINQTYCGYGLIELECIRGF</sequence>
<dbReference type="PROSITE" id="PS50181">
    <property type="entry name" value="FBOX"/>
    <property type="match status" value="1"/>
</dbReference>
<dbReference type="InterPro" id="IPR036047">
    <property type="entry name" value="F-box-like_dom_sf"/>
</dbReference>
<evidence type="ECO:0000313" key="2">
    <source>
        <dbReference type="Proteomes" id="UP000887574"/>
    </source>
</evidence>
<dbReference type="SUPFAM" id="SSF81383">
    <property type="entry name" value="F-box domain"/>
    <property type="match status" value="1"/>
</dbReference>
<keyword evidence="2" id="KW-1185">Reference proteome</keyword>
<name>A0A915DW32_9BILA</name>
<dbReference type="Proteomes" id="UP000887574">
    <property type="component" value="Unplaced"/>
</dbReference>
<proteinExistence type="predicted"/>
<organism evidence="2 3">
    <name type="scientific">Ditylenchus dipsaci</name>
    <dbReference type="NCBI Taxonomy" id="166011"/>
    <lineage>
        <taxon>Eukaryota</taxon>
        <taxon>Metazoa</taxon>
        <taxon>Ecdysozoa</taxon>
        <taxon>Nematoda</taxon>
        <taxon>Chromadorea</taxon>
        <taxon>Rhabditida</taxon>
        <taxon>Tylenchina</taxon>
        <taxon>Tylenchomorpha</taxon>
        <taxon>Sphaerularioidea</taxon>
        <taxon>Anguinidae</taxon>
        <taxon>Anguininae</taxon>
        <taxon>Ditylenchus</taxon>
    </lineage>
</organism>
<evidence type="ECO:0000313" key="3">
    <source>
        <dbReference type="WBParaSite" id="jg24282"/>
    </source>
</evidence>
<dbReference type="WBParaSite" id="jg24282">
    <property type="protein sequence ID" value="jg24282"/>
    <property type="gene ID" value="jg24282"/>
</dbReference>
<dbReference type="AlphaFoldDB" id="A0A915DW32"/>
<evidence type="ECO:0000259" key="1">
    <source>
        <dbReference type="PROSITE" id="PS50181"/>
    </source>
</evidence>
<accession>A0A915DW32</accession>